<proteinExistence type="inferred from homology"/>
<evidence type="ECO:0000313" key="8">
    <source>
        <dbReference type="EMBL" id="BBH05958.1"/>
    </source>
</evidence>
<gene>
    <name evidence="8" type="ORF">Prudu_017493</name>
    <name evidence="9" type="ORF">Prudu_017497</name>
</gene>
<keyword evidence="4 7" id="KW-1133">Transmembrane helix</keyword>
<dbReference type="EMBL" id="AP019302">
    <property type="protein sequence ID" value="BBH05960.1"/>
    <property type="molecule type" value="Genomic_DNA"/>
</dbReference>
<dbReference type="InterPro" id="IPR004932">
    <property type="entry name" value="Rer1"/>
</dbReference>
<sequence>VERKSKWDQIGLHGPGPDPIQIQLCMSKPEIDPVEPDDRKETTKETTSSAMDAGAAGVGLAAAAADDPFKGSPFAAVSDWSYGISRRYQHVLDRTTPHVLYRWLACLGVALVYVIRVYLVQGFYVVSYGLGIYILNLLIGFLSPQVDPEIHDLASDGPSLPTRGSDEFRPFVRRLPEFKFWYSIAKAFCIAFVMTFFSAFDVPVFWPILLFYWVVLFVLTMRRQIVHMIKYKYVPFSFGKQRPQASSPGTEIFSLDDIDTLEDIVVPMMKGIFELKLSFIIYCFNYEIIGIICISYNVYPKQPINLVCIA</sequence>
<feature type="region of interest" description="Disordered" evidence="6">
    <location>
        <begin position="1"/>
        <end position="20"/>
    </location>
</feature>
<dbReference type="GO" id="GO:0005783">
    <property type="term" value="C:endoplasmic reticulum"/>
    <property type="evidence" value="ECO:0007669"/>
    <property type="project" value="GOC"/>
</dbReference>
<comment type="subcellular location">
    <subcellularLocation>
        <location evidence="1">Membrane</location>
        <topology evidence="1">Multi-pass membrane protein</topology>
    </subcellularLocation>
</comment>
<dbReference type="GO" id="GO:0006890">
    <property type="term" value="P:retrograde vesicle-mediated transport, Golgi to endoplasmic reticulum"/>
    <property type="evidence" value="ECO:0007669"/>
    <property type="project" value="TreeGrafter"/>
</dbReference>
<evidence type="ECO:0000256" key="6">
    <source>
        <dbReference type="SAM" id="MobiDB-lite"/>
    </source>
</evidence>
<evidence type="ECO:0000256" key="3">
    <source>
        <dbReference type="ARBA" id="ARBA00022692"/>
    </source>
</evidence>
<feature type="transmembrane region" description="Helical" evidence="7">
    <location>
        <begin position="99"/>
        <end position="119"/>
    </location>
</feature>
<evidence type="ECO:0000256" key="1">
    <source>
        <dbReference type="ARBA" id="ARBA00004141"/>
    </source>
</evidence>
<dbReference type="AlphaFoldDB" id="A0A4Y1RPY4"/>
<evidence type="ECO:0000256" key="7">
    <source>
        <dbReference type="SAM" id="Phobius"/>
    </source>
</evidence>
<evidence type="ECO:0000256" key="4">
    <source>
        <dbReference type="ARBA" id="ARBA00022989"/>
    </source>
</evidence>
<name>A0A4Y1RPY4_PRUDU</name>
<dbReference type="PANTHER" id="PTHR10743:SF28">
    <property type="entry name" value="PROTEIN RER1C"/>
    <property type="match status" value="1"/>
</dbReference>
<feature type="transmembrane region" description="Helical" evidence="7">
    <location>
        <begin position="204"/>
        <end position="221"/>
    </location>
</feature>
<feature type="region of interest" description="Disordered" evidence="6">
    <location>
        <begin position="30"/>
        <end position="50"/>
    </location>
</feature>
<feature type="non-terminal residue" evidence="8">
    <location>
        <position position="1"/>
    </location>
</feature>
<comment type="similarity">
    <text evidence="2">Belongs to the RER1 family.</text>
</comment>
<feature type="transmembrane region" description="Helical" evidence="7">
    <location>
        <begin position="125"/>
        <end position="143"/>
    </location>
</feature>
<dbReference type="PANTHER" id="PTHR10743">
    <property type="entry name" value="PROTEIN RER1"/>
    <property type="match status" value="1"/>
</dbReference>
<dbReference type="Pfam" id="PF03248">
    <property type="entry name" value="Rer1"/>
    <property type="match status" value="1"/>
</dbReference>
<dbReference type="GO" id="GO:0000139">
    <property type="term" value="C:Golgi membrane"/>
    <property type="evidence" value="ECO:0007669"/>
    <property type="project" value="TreeGrafter"/>
</dbReference>
<evidence type="ECO:0000313" key="9">
    <source>
        <dbReference type="EMBL" id="BBH05960.1"/>
    </source>
</evidence>
<evidence type="ECO:0000256" key="2">
    <source>
        <dbReference type="ARBA" id="ARBA00006070"/>
    </source>
</evidence>
<organism evidence="8">
    <name type="scientific">Prunus dulcis</name>
    <name type="common">Almond</name>
    <name type="synonym">Amygdalus dulcis</name>
    <dbReference type="NCBI Taxonomy" id="3755"/>
    <lineage>
        <taxon>Eukaryota</taxon>
        <taxon>Viridiplantae</taxon>
        <taxon>Streptophyta</taxon>
        <taxon>Embryophyta</taxon>
        <taxon>Tracheophyta</taxon>
        <taxon>Spermatophyta</taxon>
        <taxon>Magnoliopsida</taxon>
        <taxon>eudicotyledons</taxon>
        <taxon>Gunneridae</taxon>
        <taxon>Pentapetalae</taxon>
        <taxon>rosids</taxon>
        <taxon>fabids</taxon>
        <taxon>Rosales</taxon>
        <taxon>Rosaceae</taxon>
        <taxon>Amygdaloideae</taxon>
        <taxon>Amygdaleae</taxon>
        <taxon>Prunus</taxon>
    </lineage>
</organism>
<keyword evidence="3 7" id="KW-0812">Transmembrane</keyword>
<reference evidence="8" key="1">
    <citation type="journal article" date="2019" name="Science">
        <title>Mutation of a bHLH transcription factor allowed almond domestication.</title>
        <authorList>
            <person name="Sanchez-Perez R."/>
            <person name="Pavan S."/>
            <person name="Mazzeo R."/>
            <person name="Moldovan C."/>
            <person name="Aiese Cigliano R."/>
            <person name="Del Cueto J."/>
            <person name="Ricciardi F."/>
            <person name="Lotti C."/>
            <person name="Ricciardi L."/>
            <person name="Dicenta F."/>
            <person name="Lopez-Marques R.L."/>
            <person name="Lindberg Moller B."/>
        </authorList>
    </citation>
    <scope>NUCLEOTIDE SEQUENCE</scope>
</reference>
<evidence type="ECO:0000256" key="5">
    <source>
        <dbReference type="ARBA" id="ARBA00023136"/>
    </source>
</evidence>
<accession>A0A4Y1RPY4</accession>
<dbReference type="EMBL" id="AP019302">
    <property type="protein sequence ID" value="BBH05958.1"/>
    <property type="molecule type" value="Genomic_DNA"/>
</dbReference>
<dbReference type="GO" id="GO:0006621">
    <property type="term" value="P:protein retention in ER lumen"/>
    <property type="evidence" value="ECO:0007669"/>
    <property type="project" value="TreeGrafter"/>
</dbReference>
<feature type="transmembrane region" description="Helical" evidence="7">
    <location>
        <begin position="180"/>
        <end position="198"/>
    </location>
</feature>
<keyword evidence="5 7" id="KW-0472">Membrane</keyword>
<protein>
    <submittedName>
        <fullName evidence="9">Rer1 family protein</fullName>
    </submittedName>
</protein>
<feature type="transmembrane region" description="Helical" evidence="7">
    <location>
        <begin position="279"/>
        <end position="299"/>
    </location>
</feature>